<accession>A0A212CXP6</accession>
<feature type="region of interest" description="Disordered" evidence="1">
    <location>
        <begin position="29"/>
        <end position="54"/>
    </location>
</feature>
<dbReference type="Proteomes" id="UP000242450">
    <property type="component" value="Chromosome 11"/>
</dbReference>
<dbReference type="AlphaFoldDB" id="A0A212CXP6"/>
<sequence>MQEMWVPLGLWLWRGLGKWPRQWACRVEAPGGLTGQSGPNSQDHQSPSPKFSRMPFRRWLLGVTEDMSAG</sequence>
<dbReference type="EMBL" id="MKHE01000011">
    <property type="protein sequence ID" value="OWK10723.1"/>
    <property type="molecule type" value="Genomic_DNA"/>
</dbReference>
<evidence type="ECO:0000313" key="3">
    <source>
        <dbReference type="Proteomes" id="UP000242450"/>
    </source>
</evidence>
<evidence type="ECO:0000256" key="1">
    <source>
        <dbReference type="SAM" id="MobiDB-lite"/>
    </source>
</evidence>
<name>A0A212CXP6_CEREH</name>
<feature type="compositionally biased region" description="Polar residues" evidence="1">
    <location>
        <begin position="36"/>
        <end position="49"/>
    </location>
</feature>
<feature type="non-terminal residue" evidence="2">
    <location>
        <position position="70"/>
    </location>
</feature>
<proteinExistence type="predicted"/>
<keyword evidence="3" id="KW-1185">Reference proteome</keyword>
<gene>
    <name evidence="2" type="ORF">Celaphus_00005154</name>
</gene>
<protein>
    <submittedName>
        <fullName evidence="2">Uncharacterized protein</fullName>
    </submittedName>
</protein>
<organism evidence="2 3">
    <name type="scientific">Cervus elaphus hippelaphus</name>
    <name type="common">European red deer</name>
    <dbReference type="NCBI Taxonomy" id="46360"/>
    <lineage>
        <taxon>Eukaryota</taxon>
        <taxon>Metazoa</taxon>
        <taxon>Chordata</taxon>
        <taxon>Craniata</taxon>
        <taxon>Vertebrata</taxon>
        <taxon>Euteleostomi</taxon>
        <taxon>Mammalia</taxon>
        <taxon>Eutheria</taxon>
        <taxon>Laurasiatheria</taxon>
        <taxon>Artiodactyla</taxon>
        <taxon>Ruminantia</taxon>
        <taxon>Pecora</taxon>
        <taxon>Cervidae</taxon>
        <taxon>Cervinae</taxon>
        <taxon>Cervus</taxon>
    </lineage>
</organism>
<evidence type="ECO:0000313" key="2">
    <source>
        <dbReference type="EMBL" id="OWK10723.1"/>
    </source>
</evidence>
<reference evidence="2 3" key="1">
    <citation type="journal article" date="2018" name="Mol. Genet. Genomics">
        <title>The red deer Cervus elaphus genome CerEla1.0: sequencing, annotating, genes, and chromosomes.</title>
        <authorList>
            <person name="Bana N.A."/>
            <person name="Nyiri A."/>
            <person name="Nagy J."/>
            <person name="Frank K."/>
            <person name="Nagy T."/>
            <person name="Steger V."/>
            <person name="Schiller M."/>
            <person name="Lakatos P."/>
            <person name="Sugar L."/>
            <person name="Horn P."/>
            <person name="Barta E."/>
            <person name="Orosz L."/>
        </authorList>
    </citation>
    <scope>NUCLEOTIDE SEQUENCE [LARGE SCALE GENOMIC DNA]</scope>
    <source>
        <strain evidence="2">Hungarian</strain>
    </source>
</reference>
<comment type="caution">
    <text evidence="2">The sequence shown here is derived from an EMBL/GenBank/DDBJ whole genome shotgun (WGS) entry which is preliminary data.</text>
</comment>